<dbReference type="EMBL" id="VCAZ01000093">
    <property type="protein sequence ID" value="TSR39596.1"/>
    <property type="molecule type" value="Genomic_DNA"/>
</dbReference>
<comment type="caution">
    <text evidence="1">The sequence shown here is derived from an EMBL/GenBank/DDBJ whole genome shotgun (WGS) entry which is preliminary data.</text>
</comment>
<evidence type="ECO:0000313" key="2">
    <source>
        <dbReference type="Proteomes" id="UP000319801"/>
    </source>
</evidence>
<evidence type="ECO:0000313" key="1">
    <source>
        <dbReference type="EMBL" id="TSR39596.1"/>
    </source>
</evidence>
<dbReference type="AlphaFoldDB" id="A0A556V1C5"/>
<proteinExistence type="predicted"/>
<gene>
    <name evidence="1" type="ORF">Baya_11723</name>
</gene>
<name>A0A556V1C5_BAGYA</name>
<reference evidence="1 2" key="1">
    <citation type="journal article" date="2019" name="Genome Biol. Evol.">
        <title>Whole-Genome Sequencing of the Giant Devil Catfish, Bagarius yarrelli.</title>
        <authorList>
            <person name="Jiang W."/>
            <person name="Lv Y."/>
            <person name="Cheng L."/>
            <person name="Yang K."/>
            <person name="Chao B."/>
            <person name="Wang X."/>
            <person name="Li Y."/>
            <person name="Pan X."/>
            <person name="You X."/>
            <person name="Zhang Y."/>
            <person name="Yang J."/>
            <person name="Li J."/>
            <person name="Zhang X."/>
            <person name="Liu S."/>
            <person name="Sun C."/>
            <person name="Yang J."/>
            <person name="Shi Q."/>
        </authorList>
    </citation>
    <scope>NUCLEOTIDE SEQUENCE [LARGE SCALE GENOMIC DNA]</scope>
    <source>
        <strain evidence="1">JWS20170419001</strain>
        <tissue evidence="1">Muscle</tissue>
    </source>
</reference>
<organism evidence="1 2">
    <name type="scientific">Bagarius yarrelli</name>
    <name type="common">Goonch</name>
    <name type="synonym">Bagrus yarrelli</name>
    <dbReference type="NCBI Taxonomy" id="175774"/>
    <lineage>
        <taxon>Eukaryota</taxon>
        <taxon>Metazoa</taxon>
        <taxon>Chordata</taxon>
        <taxon>Craniata</taxon>
        <taxon>Vertebrata</taxon>
        <taxon>Euteleostomi</taxon>
        <taxon>Actinopterygii</taxon>
        <taxon>Neopterygii</taxon>
        <taxon>Teleostei</taxon>
        <taxon>Ostariophysi</taxon>
        <taxon>Siluriformes</taxon>
        <taxon>Sisoridae</taxon>
        <taxon>Sisorinae</taxon>
        <taxon>Bagarius</taxon>
    </lineage>
</organism>
<keyword evidence="2" id="KW-1185">Reference proteome</keyword>
<protein>
    <submittedName>
        <fullName evidence="1">Uncharacterized protein</fullName>
    </submittedName>
</protein>
<sequence length="58" mass="6486">MPAFNCSLQNELITEYVRFDLVTLAGESLLFSVCVQYGEARGAARRVIPQLIVLKRKG</sequence>
<accession>A0A556V1C5</accession>
<dbReference type="Proteomes" id="UP000319801">
    <property type="component" value="Unassembled WGS sequence"/>
</dbReference>